<dbReference type="AlphaFoldDB" id="A0A6M8MXH5"/>
<sequence length="188" mass="22350">MESLAIDVFINFLQNPPDKNLLEKLKENKLWENWFLKNDNPLQIEALKLLSCNENEETIGSDFVSLFLSDINFVKAPPFASFYLDKDKEIYSCNSDRVKNIFIINNFLYFLENEPADSLVNELLFIKELLKHNDKKTLKIFLEKDFFTWFNLWNDDLEKGAKSDFYKGFAMLMKDFFEELKRKLINLT</sequence>
<dbReference type="Proteomes" id="UP000094873">
    <property type="component" value="Unassembled WGS sequence"/>
</dbReference>
<accession>A0A6M8MXH5</accession>
<dbReference type="InterPro" id="IPR050289">
    <property type="entry name" value="TorD/DmsD_chaperones"/>
</dbReference>
<dbReference type="Pfam" id="PF02613">
    <property type="entry name" value="Nitrate_red_del"/>
    <property type="match status" value="1"/>
</dbReference>
<comment type="caution">
    <text evidence="1">The sequence shown here is derived from an EMBL/GenBank/DDBJ whole genome shotgun (WGS) entry which is preliminary data.</text>
</comment>
<reference evidence="1 2" key="1">
    <citation type="submission" date="2016-05" db="EMBL/GenBank/DDBJ databases">
        <authorList>
            <person name="Caceres A."/>
            <person name="Munoz I."/>
            <person name="Iraola G."/>
            <person name="Diaz-Viraque F."/>
            <person name="Greif G."/>
            <person name="Collado L."/>
        </authorList>
    </citation>
    <scope>NUCLEOTIDE SEQUENCE [LARGE SCALE GENOMIC DNA]</scope>
    <source>
        <strain evidence="1 2">WBE38</strain>
    </source>
</reference>
<organism evidence="1 2">
    <name type="scientific">Campylobacter ornithocola</name>
    <dbReference type="NCBI Taxonomy" id="1848766"/>
    <lineage>
        <taxon>Bacteria</taxon>
        <taxon>Pseudomonadati</taxon>
        <taxon>Campylobacterota</taxon>
        <taxon>Epsilonproteobacteria</taxon>
        <taxon>Campylobacterales</taxon>
        <taxon>Campylobacteraceae</taxon>
        <taxon>Campylobacter</taxon>
    </lineage>
</organism>
<dbReference type="OrthoDB" id="13061at2"/>
<dbReference type="InterPro" id="IPR020945">
    <property type="entry name" value="DMSO/NO3_reduct_chaperone"/>
</dbReference>
<proteinExistence type="predicted"/>
<evidence type="ECO:0000313" key="1">
    <source>
        <dbReference type="EMBL" id="OCX43657.1"/>
    </source>
</evidence>
<gene>
    <name evidence="1" type="ORF">A7X81_02725</name>
</gene>
<dbReference type="PANTHER" id="PTHR34227">
    <property type="entry name" value="CHAPERONE PROTEIN YCDY"/>
    <property type="match status" value="1"/>
</dbReference>
<dbReference type="RefSeq" id="WP_066006334.1">
    <property type="nucleotide sequence ID" value="NZ_CP053848.1"/>
</dbReference>
<evidence type="ECO:0000313" key="2">
    <source>
        <dbReference type="Proteomes" id="UP000094873"/>
    </source>
</evidence>
<dbReference type="PANTHER" id="PTHR34227:SF1">
    <property type="entry name" value="DIMETHYL SULFOXIDE REDUCTASE CHAPERONE-RELATED"/>
    <property type="match status" value="1"/>
</dbReference>
<protein>
    <submittedName>
        <fullName evidence="1">Cytoplasmic chaperone</fullName>
    </submittedName>
</protein>
<dbReference type="SUPFAM" id="SSF89155">
    <property type="entry name" value="TorD-like"/>
    <property type="match status" value="1"/>
</dbReference>
<dbReference type="InterPro" id="IPR036411">
    <property type="entry name" value="TorD-like_sf"/>
</dbReference>
<dbReference type="EMBL" id="LXSU01000011">
    <property type="protein sequence ID" value="OCX43657.1"/>
    <property type="molecule type" value="Genomic_DNA"/>
</dbReference>
<keyword evidence="2" id="KW-1185">Reference proteome</keyword>
<dbReference type="Gene3D" id="1.10.3480.10">
    <property type="entry name" value="TorD-like"/>
    <property type="match status" value="1"/>
</dbReference>
<name>A0A6M8MXH5_9BACT</name>